<dbReference type="Proteomes" id="UP001215280">
    <property type="component" value="Unassembled WGS sequence"/>
</dbReference>
<proteinExistence type="predicted"/>
<feature type="chain" id="PRO_5042067089" description="Hydrophobin" evidence="1">
    <location>
        <begin position="20"/>
        <end position="156"/>
    </location>
</feature>
<evidence type="ECO:0000256" key="1">
    <source>
        <dbReference type="SAM" id="SignalP"/>
    </source>
</evidence>
<accession>A0AAD7HNG5</accession>
<evidence type="ECO:0000313" key="2">
    <source>
        <dbReference type="EMBL" id="KAJ7724607.1"/>
    </source>
</evidence>
<keyword evidence="3" id="KW-1185">Reference proteome</keyword>
<gene>
    <name evidence="2" type="ORF">DFH07DRAFT_758929</name>
</gene>
<organism evidence="2 3">
    <name type="scientific">Mycena maculata</name>
    <dbReference type="NCBI Taxonomy" id="230809"/>
    <lineage>
        <taxon>Eukaryota</taxon>
        <taxon>Fungi</taxon>
        <taxon>Dikarya</taxon>
        <taxon>Basidiomycota</taxon>
        <taxon>Agaricomycotina</taxon>
        <taxon>Agaricomycetes</taxon>
        <taxon>Agaricomycetidae</taxon>
        <taxon>Agaricales</taxon>
        <taxon>Marasmiineae</taxon>
        <taxon>Mycenaceae</taxon>
        <taxon>Mycena</taxon>
    </lineage>
</organism>
<keyword evidence="1" id="KW-0732">Signal</keyword>
<comment type="caution">
    <text evidence="2">The sequence shown here is derived from an EMBL/GenBank/DDBJ whole genome shotgun (WGS) entry which is preliminary data.</text>
</comment>
<dbReference type="EMBL" id="JARJLG010000236">
    <property type="protein sequence ID" value="KAJ7724607.1"/>
    <property type="molecule type" value="Genomic_DNA"/>
</dbReference>
<feature type="signal peptide" evidence="1">
    <location>
        <begin position="1"/>
        <end position="19"/>
    </location>
</feature>
<sequence length="156" mass="17150">MKVAVVLAFLSLTFSSVDAAVPRDTNARRLARGLPPLKPVRREAGTFTLCAKRSSTSSTPFQCQSKQTFCCSNFESASSPAATNLLSGLGIQSSSCGEQIGTGCVAISGDSWYVFTLFGPLHSMLTSWAPQLFWHCGYMLWKYCRVRPRWCRLHEG</sequence>
<reference evidence="2" key="1">
    <citation type="submission" date="2023-03" db="EMBL/GenBank/DDBJ databases">
        <title>Massive genome expansion in bonnet fungi (Mycena s.s.) driven by repeated elements and novel gene families across ecological guilds.</title>
        <authorList>
            <consortium name="Lawrence Berkeley National Laboratory"/>
            <person name="Harder C.B."/>
            <person name="Miyauchi S."/>
            <person name="Viragh M."/>
            <person name="Kuo A."/>
            <person name="Thoen E."/>
            <person name="Andreopoulos B."/>
            <person name="Lu D."/>
            <person name="Skrede I."/>
            <person name="Drula E."/>
            <person name="Henrissat B."/>
            <person name="Morin E."/>
            <person name="Kohler A."/>
            <person name="Barry K."/>
            <person name="LaButti K."/>
            <person name="Morin E."/>
            <person name="Salamov A."/>
            <person name="Lipzen A."/>
            <person name="Mereny Z."/>
            <person name="Hegedus B."/>
            <person name="Baldrian P."/>
            <person name="Stursova M."/>
            <person name="Weitz H."/>
            <person name="Taylor A."/>
            <person name="Grigoriev I.V."/>
            <person name="Nagy L.G."/>
            <person name="Martin F."/>
            <person name="Kauserud H."/>
        </authorList>
    </citation>
    <scope>NUCLEOTIDE SEQUENCE</scope>
    <source>
        <strain evidence="2">CBHHK188m</strain>
    </source>
</reference>
<dbReference type="AlphaFoldDB" id="A0AAD7HNG5"/>
<protein>
    <recommendedName>
        <fullName evidence="4">Hydrophobin</fullName>
    </recommendedName>
</protein>
<name>A0AAD7HNG5_9AGAR</name>
<evidence type="ECO:0000313" key="3">
    <source>
        <dbReference type="Proteomes" id="UP001215280"/>
    </source>
</evidence>
<evidence type="ECO:0008006" key="4">
    <source>
        <dbReference type="Google" id="ProtNLM"/>
    </source>
</evidence>